<protein>
    <submittedName>
        <fullName evidence="2">GNAT family N-acetyltransferase</fullName>
    </submittedName>
</protein>
<dbReference type="Gene3D" id="3.40.630.30">
    <property type="match status" value="1"/>
</dbReference>
<dbReference type="Proteomes" id="UP000609064">
    <property type="component" value="Unassembled WGS sequence"/>
</dbReference>
<dbReference type="AlphaFoldDB" id="A0A917DX01"/>
<dbReference type="CDD" id="cd04301">
    <property type="entry name" value="NAT_SF"/>
    <property type="match status" value="1"/>
</dbReference>
<dbReference type="RefSeq" id="WP_188770582.1">
    <property type="nucleotide sequence ID" value="NZ_BMKK01000015.1"/>
</dbReference>
<evidence type="ECO:0000313" key="3">
    <source>
        <dbReference type="Proteomes" id="UP000609064"/>
    </source>
</evidence>
<keyword evidence="3" id="KW-1185">Reference proteome</keyword>
<sequence length="154" mass="17602">MNQRIRAATSADIDGLKKVADSSGLFPSEYLDKMIFDYFNNSNTEDIWFTCVDDNKIVALGYCVPEKFTNGTYNLLAIGVAEASQRKGIASKMMEYIEQLLKNKEARILIVETSTDDAQIGARKFYKQIGYTQEAIIRDFWNDGEDKIVFWKKL</sequence>
<accession>A0A917DX01</accession>
<organism evidence="2 3">
    <name type="scientific">Emticicia aquatilis</name>
    <dbReference type="NCBI Taxonomy" id="1537369"/>
    <lineage>
        <taxon>Bacteria</taxon>
        <taxon>Pseudomonadati</taxon>
        <taxon>Bacteroidota</taxon>
        <taxon>Cytophagia</taxon>
        <taxon>Cytophagales</taxon>
        <taxon>Leadbetterellaceae</taxon>
        <taxon>Emticicia</taxon>
    </lineage>
</organism>
<dbReference type="InterPro" id="IPR000182">
    <property type="entry name" value="GNAT_dom"/>
</dbReference>
<dbReference type="SUPFAM" id="SSF55729">
    <property type="entry name" value="Acyl-CoA N-acyltransferases (Nat)"/>
    <property type="match status" value="1"/>
</dbReference>
<reference evidence="2" key="1">
    <citation type="journal article" date="2014" name="Int. J. Syst. Evol. Microbiol.">
        <title>Complete genome sequence of Corynebacterium casei LMG S-19264T (=DSM 44701T), isolated from a smear-ripened cheese.</title>
        <authorList>
            <consortium name="US DOE Joint Genome Institute (JGI-PGF)"/>
            <person name="Walter F."/>
            <person name="Albersmeier A."/>
            <person name="Kalinowski J."/>
            <person name="Ruckert C."/>
        </authorList>
    </citation>
    <scope>NUCLEOTIDE SEQUENCE</scope>
    <source>
        <strain evidence="2">CGMCC 1.15958</strain>
    </source>
</reference>
<feature type="domain" description="N-acetyltransferase" evidence="1">
    <location>
        <begin position="3"/>
        <end position="154"/>
    </location>
</feature>
<reference evidence="2" key="2">
    <citation type="submission" date="2020-09" db="EMBL/GenBank/DDBJ databases">
        <authorList>
            <person name="Sun Q."/>
            <person name="Zhou Y."/>
        </authorList>
    </citation>
    <scope>NUCLEOTIDE SEQUENCE</scope>
    <source>
        <strain evidence="2">CGMCC 1.15958</strain>
    </source>
</reference>
<dbReference type="InterPro" id="IPR016181">
    <property type="entry name" value="Acyl_CoA_acyltransferase"/>
</dbReference>
<evidence type="ECO:0000313" key="2">
    <source>
        <dbReference type="EMBL" id="GGD79643.1"/>
    </source>
</evidence>
<comment type="caution">
    <text evidence="2">The sequence shown here is derived from an EMBL/GenBank/DDBJ whole genome shotgun (WGS) entry which is preliminary data.</text>
</comment>
<evidence type="ECO:0000259" key="1">
    <source>
        <dbReference type="PROSITE" id="PS51186"/>
    </source>
</evidence>
<dbReference type="PROSITE" id="PS51186">
    <property type="entry name" value="GNAT"/>
    <property type="match status" value="1"/>
</dbReference>
<proteinExistence type="predicted"/>
<dbReference type="GO" id="GO:0016747">
    <property type="term" value="F:acyltransferase activity, transferring groups other than amino-acyl groups"/>
    <property type="evidence" value="ECO:0007669"/>
    <property type="project" value="InterPro"/>
</dbReference>
<dbReference type="Pfam" id="PF00583">
    <property type="entry name" value="Acetyltransf_1"/>
    <property type="match status" value="1"/>
</dbReference>
<name>A0A917DX01_9BACT</name>
<dbReference type="EMBL" id="BMKK01000015">
    <property type="protein sequence ID" value="GGD79643.1"/>
    <property type="molecule type" value="Genomic_DNA"/>
</dbReference>
<gene>
    <name evidence="2" type="ORF">GCM10011514_49530</name>
</gene>